<accession>A0A4U8US49</accession>
<dbReference type="OrthoDB" id="5821797at2759"/>
<name>A0A4U8US49_STECR</name>
<gene>
    <name evidence="2" type="ORF">L596_002094</name>
</gene>
<dbReference type="PANTHER" id="PTHR38608">
    <property type="entry name" value="PROTEIN CBG07207"/>
    <property type="match status" value="1"/>
</dbReference>
<organism evidence="2 3">
    <name type="scientific">Steinernema carpocapsae</name>
    <name type="common">Entomopathogenic nematode</name>
    <dbReference type="NCBI Taxonomy" id="34508"/>
    <lineage>
        <taxon>Eukaryota</taxon>
        <taxon>Metazoa</taxon>
        <taxon>Ecdysozoa</taxon>
        <taxon>Nematoda</taxon>
        <taxon>Chromadorea</taxon>
        <taxon>Rhabditida</taxon>
        <taxon>Tylenchina</taxon>
        <taxon>Panagrolaimomorpha</taxon>
        <taxon>Strongyloidoidea</taxon>
        <taxon>Steinernematidae</taxon>
        <taxon>Steinernema</taxon>
    </lineage>
</organism>
<dbReference type="STRING" id="34508.A0A4U8US49"/>
<keyword evidence="3" id="KW-1185">Reference proteome</keyword>
<evidence type="ECO:0000313" key="3">
    <source>
        <dbReference type="Proteomes" id="UP000298663"/>
    </source>
</evidence>
<comment type="caution">
    <text evidence="2">The sequence shown here is derived from an EMBL/GenBank/DDBJ whole genome shotgun (WGS) entry which is preliminary data.</text>
</comment>
<dbReference type="PANTHER" id="PTHR38608:SF4">
    <property type="entry name" value="PROTEIN CBG07207"/>
    <property type="match status" value="1"/>
</dbReference>
<reference evidence="2 3" key="1">
    <citation type="journal article" date="2015" name="Genome Biol.">
        <title>Comparative genomics of Steinernema reveals deeply conserved gene regulatory networks.</title>
        <authorList>
            <person name="Dillman A.R."/>
            <person name="Macchietto M."/>
            <person name="Porter C.F."/>
            <person name="Rogers A."/>
            <person name="Williams B."/>
            <person name="Antoshechkin I."/>
            <person name="Lee M.M."/>
            <person name="Goodwin Z."/>
            <person name="Lu X."/>
            <person name="Lewis E.E."/>
            <person name="Goodrich-Blair H."/>
            <person name="Stock S.P."/>
            <person name="Adams B.J."/>
            <person name="Sternberg P.W."/>
            <person name="Mortazavi A."/>
        </authorList>
    </citation>
    <scope>NUCLEOTIDE SEQUENCE [LARGE SCALE GENOMIC DNA]</scope>
    <source>
        <strain evidence="2 3">ALL</strain>
    </source>
</reference>
<feature type="region of interest" description="Disordered" evidence="1">
    <location>
        <begin position="36"/>
        <end position="64"/>
    </location>
</feature>
<protein>
    <submittedName>
        <fullName evidence="2">Uncharacterized protein</fullName>
    </submittedName>
</protein>
<proteinExistence type="predicted"/>
<reference evidence="2 3" key="2">
    <citation type="journal article" date="2019" name="G3 (Bethesda)">
        <title>Hybrid Assembly of the Genome of the Entomopathogenic Nematode Steinernema carpocapsae Identifies the X-Chromosome.</title>
        <authorList>
            <person name="Serra L."/>
            <person name="Macchietto M."/>
            <person name="Macias-Munoz A."/>
            <person name="McGill C.J."/>
            <person name="Rodriguez I.M."/>
            <person name="Rodriguez B."/>
            <person name="Murad R."/>
            <person name="Mortazavi A."/>
        </authorList>
    </citation>
    <scope>NUCLEOTIDE SEQUENCE [LARGE SCALE GENOMIC DNA]</scope>
    <source>
        <strain evidence="2 3">ALL</strain>
    </source>
</reference>
<feature type="compositionally biased region" description="Basic and acidic residues" evidence="1">
    <location>
        <begin position="114"/>
        <end position="134"/>
    </location>
</feature>
<dbReference type="AlphaFoldDB" id="A0A4U8US49"/>
<feature type="compositionally biased region" description="Basic and acidic residues" evidence="1">
    <location>
        <begin position="79"/>
        <end position="103"/>
    </location>
</feature>
<evidence type="ECO:0000313" key="2">
    <source>
        <dbReference type="EMBL" id="TMS34518.1"/>
    </source>
</evidence>
<evidence type="ECO:0000256" key="1">
    <source>
        <dbReference type="SAM" id="MobiDB-lite"/>
    </source>
</evidence>
<feature type="region of interest" description="Disordered" evidence="1">
    <location>
        <begin position="79"/>
        <end position="134"/>
    </location>
</feature>
<dbReference type="Proteomes" id="UP000298663">
    <property type="component" value="Unassembled WGS sequence"/>
</dbReference>
<feature type="compositionally biased region" description="Basic and acidic residues" evidence="1">
    <location>
        <begin position="36"/>
        <end position="51"/>
    </location>
</feature>
<dbReference type="EMBL" id="AZBU02000001">
    <property type="protein sequence ID" value="TMS34518.1"/>
    <property type="molecule type" value="Genomic_DNA"/>
</dbReference>
<sequence>MLGMMNCPSDSVEFYHVPSHRDDAKAEDVQVFIEQKDRPQVSYTDHGRKLLDGLPEPNEPPQEAEKLWGDLLMRSRAQQVKEDIEKDCLPDKKSQKPASDGKVKISKPMQILKAADRLKNSSLKKGDRPLTKTK</sequence>